<gene>
    <name evidence="2" type="ORF">Voc01_100000</name>
</gene>
<protein>
    <recommendedName>
        <fullName evidence="1">Pvc16 N-terminal domain-containing protein</fullName>
    </recommendedName>
</protein>
<evidence type="ECO:0000313" key="3">
    <source>
        <dbReference type="Proteomes" id="UP000635606"/>
    </source>
</evidence>
<comment type="caution">
    <text evidence="2">The sequence shown here is derived from an EMBL/GenBank/DDBJ whole genome shotgun (WGS) entry which is preliminary data.</text>
</comment>
<dbReference type="Proteomes" id="UP000635606">
    <property type="component" value="Unassembled WGS sequence"/>
</dbReference>
<proteinExistence type="predicted"/>
<evidence type="ECO:0000313" key="2">
    <source>
        <dbReference type="EMBL" id="GIJ75083.1"/>
    </source>
</evidence>
<dbReference type="RefSeq" id="WP_203934866.1">
    <property type="nucleotide sequence ID" value="NZ_BOPH01000149.1"/>
</dbReference>
<organism evidence="2 3">
    <name type="scientific">Virgisporangium ochraceum</name>
    <dbReference type="NCBI Taxonomy" id="65505"/>
    <lineage>
        <taxon>Bacteria</taxon>
        <taxon>Bacillati</taxon>
        <taxon>Actinomycetota</taxon>
        <taxon>Actinomycetes</taxon>
        <taxon>Micromonosporales</taxon>
        <taxon>Micromonosporaceae</taxon>
        <taxon>Virgisporangium</taxon>
    </lineage>
</organism>
<dbReference type="AlphaFoldDB" id="A0A8J4A6G3"/>
<reference evidence="2" key="1">
    <citation type="submission" date="2021-01" db="EMBL/GenBank/DDBJ databases">
        <title>Whole genome shotgun sequence of Virgisporangium ochraceum NBRC 16418.</title>
        <authorList>
            <person name="Komaki H."/>
            <person name="Tamura T."/>
        </authorList>
    </citation>
    <scope>NUCLEOTIDE SEQUENCE</scope>
    <source>
        <strain evidence="2">NBRC 16418</strain>
    </source>
</reference>
<dbReference type="Pfam" id="PF14065">
    <property type="entry name" value="Pvc16_N"/>
    <property type="match status" value="1"/>
</dbReference>
<keyword evidence="3" id="KW-1185">Reference proteome</keyword>
<accession>A0A8J4A6G3</accession>
<sequence length="197" mass="21209">MAGYKALAAVGTSIQRMLRNGIDTVIPPGQRRPKPILIGTKDLDDLSKPGAAISYPALAIFCYRLSVDRETRPGWSAVASGDGVPRLPLCMHLLITAFDETVESELQWLGIAASLLETTSVFTGPLLDIDGGWHEGDTIQVTPEDMALESMSEAFQALTANFRLYLLYQAKVVVIEGLPEPVVGRVATVGVNASKVR</sequence>
<name>A0A8J4A6G3_9ACTN</name>
<dbReference type="InterPro" id="IPR025351">
    <property type="entry name" value="Pvc16_N"/>
</dbReference>
<evidence type="ECO:0000259" key="1">
    <source>
        <dbReference type="Pfam" id="PF14065"/>
    </source>
</evidence>
<dbReference type="EMBL" id="BOPH01000149">
    <property type="protein sequence ID" value="GIJ75083.1"/>
    <property type="molecule type" value="Genomic_DNA"/>
</dbReference>
<feature type="domain" description="Pvc16 N-terminal" evidence="1">
    <location>
        <begin position="10"/>
        <end position="185"/>
    </location>
</feature>